<organism evidence="1 2">
    <name type="scientific">Colletotrichum spinosum</name>
    <dbReference type="NCBI Taxonomy" id="1347390"/>
    <lineage>
        <taxon>Eukaryota</taxon>
        <taxon>Fungi</taxon>
        <taxon>Dikarya</taxon>
        <taxon>Ascomycota</taxon>
        <taxon>Pezizomycotina</taxon>
        <taxon>Sordariomycetes</taxon>
        <taxon>Hypocreomycetidae</taxon>
        <taxon>Glomerellales</taxon>
        <taxon>Glomerellaceae</taxon>
        <taxon>Colletotrichum</taxon>
        <taxon>Colletotrichum orbiculare species complex</taxon>
    </lineage>
</organism>
<keyword evidence="2" id="KW-1185">Reference proteome</keyword>
<accession>A0A4R8PU21</accession>
<gene>
    <name evidence="1" type="ORF">C8035_v006505</name>
</gene>
<dbReference type="Proteomes" id="UP000295083">
    <property type="component" value="Unassembled WGS sequence"/>
</dbReference>
<evidence type="ECO:0000313" key="2">
    <source>
        <dbReference type="Proteomes" id="UP000295083"/>
    </source>
</evidence>
<proteinExistence type="predicted"/>
<sequence>MNIDLIKAVNNYKNYNNCYKGLKGLALYKSDFTTPLSLFKVTIAIFSFNMLLEEKAISRV</sequence>
<protein>
    <submittedName>
        <fullName evidence="1">Uncharacterized protein</fullName>
    </submittedName>
</protein>
<dbReference type="AlphaFoldDB" id="A0A4R8PU21"/>
<evidence type="ECO:0000313" key="1">
    <source>
        <dbReference type="EMBL" id="TDZ29237.1"/>
    </source>
</evidence>
<comment type="caution">
    <text evidence="1">The sequence shown here is derived from an EMBL/GenBank/DDBJ whole genome shotgun (WGS) entry which is preliminary data.</text>
</comment>
<reference evidence="1 2" key="1">
    <citation type="submission" date="2018-11" db="EMBL/GenBank/DDBJ databases">
        <title>Genome sequence and assembly of Colletotrichum spinosum.</title>
        <authorList>
            <person name="Gan P."/>
            <person name="Shirasu K."/>
        </authorList>
    </citation>
    <scope>NUCLEOTIDE SEQUENCE [LARGE SCALE GENOMIC DNA]</scope>
    <source>
        <strain evidence="1 2">CBS 515.97</strain>
    </source>
</reference>
<dbReference type="EMBL" id="QAPG01000292">
    <property type="protein sequence ID" value="TDZ29237.1"/>
    <property type="molecule type" value="Genomic_DNA"/>
</dbReference>
<name>A0A4R8PU21_9PEZI</name>